<keyword evidence="4" id="KW-1185">Reference proteome</keyword>
<feature type="signal peptide" evidence="1">
    <location>
        <begin position="1"/>
        <end position="24"/>
    </location>
</feature>
<feature type="domain" description="CHAT" evidence="2">
    <location>
        <begin position="685"/>
        <end position="1018"/>
    </location>
</feature>
<proteinExistence type="predicted"/>
<name>A0A3D9FDM5_9SPHN</name>
<sequence length="1027" mass="109818">MRWLVSFVGMTALFATMVPAPASAQSTQPSLEDSFRLGSGSGLLCQVQSRLTDPALGTMFDRAYSIVCRDAAEPVGQIYALRSNGVPDPVARLTQLRAPNVGCDGAETATDLETIGNTQRLDCRLNSAPVGYTVYRHQRDDTVYIAEGLAGYDSALRLGLRTIVTDQILPGTLAIATTGMGDAAAFARVQAGTLDSDQALAEGYRRNNSGDYAEAAEFFETLFRRNAAETDPEATERAGEYLINQALQQSNLGAFETADATYARALAIPSASPTQLRLRRNFRALHLLNQQRTDEALAILDQGLAALMTPATGGEQAAITDATSQQINSGAEFARQLGGEESERLTVTERAIILDAQAQQLRGSILRMQGHEDRAIAALAEALESMETVRDGRVRSTARLRAQALTELAGIDETRGNMGSAEARLRQALNLLDVQYPLTIATSAAKARLAAFFARRGETDTALALFSEVVSENSGRATPRTSLENQLLPYFELLLGQMDANPALVGDFFLASETLVRPGVANTQAVLARELSNGNDEAARLFRQSVTLTRAIEAARTELGRLRTREQQDHATVAQIGALQGELDGLTAEQAATQAELGRYPRYQAVSTEALDIGDLQASLQPGEAYLKLNEVAGQVYAIFVTNETALAYRAGIDADTLDQRVTALRETISTIEDGVRLTYPFNVRLAHQLFGELIGPASARLAGIEHLIFEPDGAMLRLPANLLVTDEAGVTAYEQRVASAGGDLFDFSGVAWLGRERAISTALSARGFRDVRNLPPSSASRQYLGLGENAPPRARIRPASLDRGQSDPRCGWPLSFWNAPISARELRTALRLVGDEGSAIITGGDFTDSAISEQPNLNDYRILHFATHGLVTQARPDCPPLPALLTSFADGDSSDGLLEFGEIFDLKLDADLVILSACDTASAAGVAASEAAGVTGGTSALDGLVRAFVGAGSRTVIASHWPAPDDFGATERLITGLFEVGPNVALGASMRSAQQQLMDDPDTSHPYYWAGFAIIGDATQPLVHAN</sequence>
<evidence type="ECO:0000313" key="4">
    <source>
        <dbReference type="Proteomes" id="UP000256310"/>
    </source>
</evidence>
<dbReference type="Proteomes" id="UP000256310">
    <property type="component" value="Unassembled WGS sequence"/>
</dbReference>
<dbReference type="AlphaFoldDB" id="A0A3D9FDM5"/>
<gene>
    <name evidence="3" type="ORF">DFR46_0774</name>
</gene>
<dbReference type="SUPFAM" id="SSF48452">
    <property type="entry name" value="TPR-like"/>
    <property type="match status" value="1"/>
</dbReference>
<evidence type="ECO:0000313" key="3">
    <source>
        <dbReference type="EMBL" id="RED15768.1"/>
    </source>
</evidence>
<keyword evidence="1" id="KW-0732">Signal</keyword>
<dbReference type="Pfam" id="PF12770">
    <property type="entry name" value="CHAT"/>
    <property type="match status" value="1"/>
</dbReference>
<accession>A0A3D9FDM5</accession>
<dbReference type="RefSeq" id="WP_211306369.1">
    <property type="nucleotide sequence ID" value="NZ_QRDP01000004.1"/>
</dbReference>
<comment type="caution">
    <text evidence="3">The sequence shown here is derived from an EMBL/GenBank/DDBJ whole genome shotgun (WGS) entry which is preliminary data.</text>
</comment>
<reference evidence="3 4" key="1">
    <citation type="submission" date="2018-07" db="EMBL/GenBank/DDBJ databases">
        <title>Genomic Encyclopedia of Type Strains, Phase IV (KMG-IV): sequencing the most valuable type-strain genomes for metagenomic binning, comparative biology and taxonomic classification.</title>
        <authorList>
            <person name="Goeker M."/>
        </authorList>
    </citation>
    <scope>NUCLEOTIDE SEQUENCE [LARGE SCALE GENOMIC DNA]</scope>
    <source>
        <strain evidence="3 4">DSM 26725</strain>
    </source>
</reference>
<feature type="chain" id="PRO_5017780529" evidence="1">
    <location>
        <begin position="25"/>
        <end position="1027"/>
    </location>
</feature>
<evidence type="ECO:0000259" key="2">
    <source>
        <dbReference type="Pfam" id="PF12770"/>
    </source>
</evidence>
<dbReference type="EMBL" id="QRDP01000004">
    <property type="protein sequence ID" value="RED15768.1"/>
    <property type="molecule type" value="Genomic_DNA"/>
</dbReference>
<evidence type="ECO:0000256" key="1">
    <source>
        <dbReference type="SAM" id="SignalP"/>
    </source>
</evidence>
<organism evidence="3 4">
    <name type="scientific">Parasphingopyxis lamellibrachiae</name>
    <dbReference type="NCBI Taxonomy" id="680125"/>
    <lineage>
        <taxon>Bacteria</taxon>
        <taxon>Pseudomonadati</taxon>
        <taxon>Pseudomonadota</taxon>
        <taxon>Alphaproteobacteria</taxon>
        <taxon>Sphingomonadales</taxon>
        <taxon>Sphingomonadaceae</taxon>
        <taxon>Parasphingopyxis</taxon>
    </lineage>
</organism>
<dbReference type="InterPro" id="IPR024983">
    <property type="entry name" value="CHAT_dom"/>
</dbReference>
<dbReference type="Gene3D" id="1.25.40.10">
    <property type="entry name" value="Tetratricopeptide repeat domain"/>
    <property type="match status" value="2"/>
</dbReference>
<dbReference type="InterPro" id="IPR011990">
    <property type="entry name" value="TPR-like_helical_dom_sf"/>
</dbReference>
<protein>
    <submittedName>
        <fullName evidence="3">CHAT domain-containing protein</fullName>
    </submittedName>
</protein>